<dbReference type="Proteomes" id="UP000324800">
    <property type="component" value="Unassembled WGS sequence"/>
</dbReference>
<comment type="caution">
    <text evidence="1">The sequence shown here is derived from an EMBL/GenBank/DDBJ whole genome shotgun (WGS) entry which is preliminary data.</text>
</comment>
<organism evidence="1 2">
    <name type="scientific">Streblomastix strix</name>
    <dbReference type="NCBI Taxonomy" id="222440"/>
    <lineage>
        <taxon>Eukaryota</taxon>
        <taxon>Metamonada</taxon>
        <taxon>Preaxostyla</taxon>
        <taxon>Oxymonadida</taxon>
        <taxon>Streblomastigidae</taxon>
        <taxon>Streblomastix</taxon>
    </lineage>
</organism>
<reference evidence="1 2" key="1">
    <citation type="submission" date="2019-03" db="EMBL/GenBank/DDBJ databases">
        <title>Single cell metagenomics reveals metabolic interactions within the superorganism composed of flagellate Streblomastix strix and complex community of Bacteroidetes bacteria on its surface.</title>
        <authorList>
            <person name="Treitli S.C."/>
            <person name="Kolisko M."/>
            <person name="Husnik F."/>
            <person name="Keeling P."/>
            <person name="Hampl V."/>
        </authorList>
    </citation>
    <scope>NUCLEOTIDE SEQUENCE [LARGE SCALE GENOMIC DNA]</scope>
    <source>
        <strain evidence="1">ST1C</strain>
    </source>
</reference>
<sequence>MSSRKFINGGVNYLADAPGEEYLDDDRGVEEFDTSCQLEKLEVMSDDREDSDGVECARQEDPDDEICTSSWITLIFQSEIGVDTYQFYMEFECQCEVLPP</sequence>
<proteinExistence type="predicted"/>
<evidence type="ECO:0000313" key="2">
    <source>
        <dbReference type="Proteomes" id="UP000324800"/>
    </source>
</evidence>
<evidence type="ECO:0000313" key="1">
    <source>
        <dbReference type="EMBL" id="KAA6386624.1"/>
    </source>
</evidence>
<protein>
    <submittedName>
        <fullName evidence="1">Uncharacterized protein</fullName>
    </submittedName>
</protein>
<dbReference type="AlphaFoldDB" id="A0A5J4VVC4"/>
<gene>
    <name evidence="1" type="ORF">EZS28_017848</name>
</gene>
<dbReference type="EMBL" id="SNRW01004719">
    <property type="protein sequence ID" value="KAA6386624.1"/>
    <property type="molecule type" value="Genomic_DNA"/>
</dbReference>
<accession>A0A5J4VVC4</accession>
<name>A0A5J4VVC4_9EUKA</name>